<gene>
    <name evidence="2" type="ORF">NKR19_g2722</name>
</gene>
<feature type="compositionally biased region" description="Acidic residues" evidence="1">
    <location>
        <begin position="55"/>
        <end position="65"/>
    </location>
</feature>
<dbReference type="Proteomes" id="UP001174691">
    <property type="component" value="Unassembled WGS sequence"/>
</dbReference>
<dbReference type="AlphaFoldDB" id="A0AA38SA33"/>
<evidence type="ECO:0000256" key="1">
    <source>
        <dbReference type="SAM" id="MobiDB-lite"/>
    </source>
</evidence>
<proteinExistence type="predicted"/>
<comment type="caution">
    <text evidence="2">The sequence shown here is derived from an EMBL/GenBank/DDBJ whole genome shotgun (WGS) entry which is preliminary data.</text>
</comment>
<organism evidence="2 3">
    <name type="scientific">Coniochaeta hoffmannii</name>
    <dbReference type="NCBI Taxonomy" id="91930"/>
    <lineage>
        <taxon>Eukaryota</taxon>
        <taxon>Fungi</taxon>
        <taxon>Dikarya</taxon>
        <taxon>Ascomycota</taxon>
        <taxon>Pezizomycotina</taxon>
        <taxon>Sordariomycetes</taxon>
        <taxon>Sordariomycetidae</taxon>
        <taxon>Coniochaetales</taxon>
        <taxon>Coniochaetaceae</taxon>
        <taxon>Coniochaeta</taxon>
    </lineage>
</organism>
<feature type="compositionally biased region" description="Basic and acidic residues" evidence="1">
    <location>
        <begin position="82"/>
        <end position="95"/>
    </location>
</feature>
<feature type="compositionally biased region" description="Basic and acidic residues" evidence="1">
    <location>
        <begin position="115"/>
        <end position="127"/>
    </location>
</feature>
<evidence type="ECO:0000313" key="3">
    <source>
        <dbReference type="Proteomes" id="UP001174691"/>
    </source>
</evidence>
<accession>A0AA38SA33</accession>
<feature type="region of interest" description="Disordered" evidence="1">
    <location>
        <begin position="1"/>
        <end position="160"/>
    </location>
</feature>
<protein>
    <submittedName>
        <fullName evidence="2">Uncharacterized protein</fullName>
    </submittedName>
</protein>
<sequence>MDSTDDPSSDQEAESAAMAAMMGFTSFGSQASARPSKKRRYNPRADAVADGDGGVGDDDEDDDEWGTGANTLPLMPRTVRARGADEARMEGHGGGRAEGGGGNDQDEDASGGQGRGKDTGEGGRDAGGEAGAGVGEEDPAPQYIDTSRSPIRTEDDEMAASLPVVGAGFGEHRSAGQGGRGGGHGGAAKRIWWTDYYDPSSNENPWEALEKARGLEAVGSWLPRGHAGQRVGTGRSG</sequence>
<reference evidence="2" key="1">
    <citation type="submission" date="2022-07" db="EMBL/GenBank/DDBJ databases">
        <title>Fungi with potential for degradation of polypropylene.</title>
        <authorList>
            <person name="Gostincar C."/>
        </authorList>
    </citation>
    <scope>NUCLEOTIDE SEQUENCE</scope>
    <source>
        <strain evidence="2">EXF-13287</strain>
    </source>
</reference>
<evidence type="ECO:0000313" key="2">
    <source>
        <dbReference type="EMBL" id="KAJ9161021.1"/>
    </source>
</evidence>
<name>A0AA38SA33_9PEZI</name>
<feature type="compositionally biased region" description="Acidic residues" evidence="1">
    <location>
        <begin position="1"/>
        <end position="13"/>
    </location>
</feature>
<keyword evidence="3" id="KW-1185">Reference proteome</keyword>
<dbReference type="EMBL" id="JANBVN010000028">
    <property type="protein sequence ID" value="KAJ9161021.1"/>
    <property type="molecule type" value="Genomic_DNA"/>
</dbReference>